<keyword evidence="7" id="KW-1185">Reference proteome</keyword>
<dbReference type="PANTHER" id="PTHR43819:SF1">
    <property type="entry name" value="ARCHAEAL-TYPE GLUTAMATE SYNTHASE [NADPH]"/>
    <property type="match status" value="1"/>
</dbReference>
<gene>
    <name evidence="6" type="ORF">HDA30_001450</name>
</gene>
<feature type="region of interest" description="Disordered" evidence="3">
    <location>
        <begin position="550"/>
        <end position="689"/>
    </location>
</feature>
<dbReference type="Proteomes" id="UP000540191">
    <property type="component" value="Unassembled WGS sequence"/>
</dbReference>
<reference evidence="6 7" key="1">
    <citation type="submission" date="2020-08" db="EMBL/GenBank/DDBJ databases">
        <title>Sequencing the genomes of 1000 actinobacteria strains.</title>
        <authorList>
            <person name="Klenk H.-P."/>
        </authorList>
    </citation>
    <scope>NUCLEOTIDE SEQUENCE [LARGE SCALE GENOMIC DNA]</scope>
    <source>
        <strain evidence="6 7">DSM 23974</strain>
    </source>
</reference>
<comment type="similarity">
    <text evidence="1 2">Belongs to the glutamate synthase family.</text>
</comment>
<evidence type="ECO:0000256" key="3">
    <source>
        <dbReference type="SAM" id="MobiDB-lite"/>
    </source>
</evidence>
<name>A0A7W7GPL3_9MICC</name>
<evidence type="ECO:0000256" key="1">
    <source>
        <dbReference type="ARBA" id="ARBA00009716"/>
    </source>
</evidence>
<keyword evidence="4" id="KW-0472">Membrane</keyword>
<evidence type="ECO:0000256" key="2">
    <source>
        <dbReference type="PIRNR" id="PIRNR006429"/>
    </source>
</evidence>
<evidence type="ECO:0000259" key="5">
    <source>
        <dbReference type="Pfam" id="PF01645"/>
    </source>
</evidence>
<protein>
    <submittedName>
        <fullName evidence="6">Glutamate synthase domain-containing protein 2</fullName>
    </submittedName>
</protein>
<organism evidence="6 7">
    <name type="scientific">Micrococcus cohnii</name>
    <dbReference type="NCBI Taxonomy" id="993416"/>
    <lineage>
        <taxon>Bacteria</taxon>
        <taxon>Bacillati</taxon>
        <taxon>Actinomycetota</taxon>
        <taxon>Actinomycetes</taxon>
        <taxon>Micrococcales</taxon>
        <taxon>Micrococcaceae</taxon>
        <taxon>Micrococcus</taxon>
    </lineage>
</organism>
<feature type="transmembrane region" description="Helical" evidence="4">
    <location>
        <begin position="5"/>
        <end position="24"/>
    </location>
</feature>
<dbReference type="SUPFAM" id="SSF51395">
    <property type="entry name" value="FMN-linked oxidoreductases"/>
    <property type="match status" value="1"/>
</dbReference>
<dbReference type="Gene3D" id="3.20.20.70">
    <property type="entry name" value="Aldolase class I"/>
    <property type="match status" value="1"/>
</dbReference>
<evidence type="ECO:0000313" key="6">
    <source>
        <dbReference type="EMBL" id="MBB4735942.1"/>
    </source>
</evidence>
<feature type="compositionally biased region" description="Basic and acidic residues" evidence="3">
    <location>
        <begin position="606"/>
        <end position="625"/>
    </location>
</feature>
<sequence>MNNRLLIVASLSLGAAIVVLVAAIGNGAWWVLAAIVLALLILAIWDVTQRRHAILRNYPVLGHMRYLLESIRPEIQQYFIERNFDGKPFDRDTRSIVYARSKGQDSHKAFGTERDTGAIGYEFLLHSTAPVNAPEEPPTVRIGGPDCRQPYDLSLMNISSMSFGSLSANAVLAMNKGAGMGGFVHETGEGGLTKYHRGNGADLFWEIGSGYFGCRNSDGTFNPETFAEKARLPEVKGITIKMSQGAKPGLGGMLPASKITPEIAEAREIPIDQDCLSPASHSAFRTPREMVRFIGQLRELSDGKPIGIKFCVGSRVDVLAMCKAMWEERIAPDFIIVDGSEGGTGAAPLEYSDHIGTPLTEGLMLVHNALVGSGLRDMIKIGAAGKVATGSDIVKRLIQGADFTMSARAMMMATGCIQAQKCHTNECPVGVATQDPRLMKALDVEDKSNRVFNYHRLTVREAVQIMASMGVTDPSQLNTRMLRRRVDHLNTRSYASIYRWIRRNELLNCPPGGWDIDWEEADVDHFGEHAPIEYLHDANPDWHSELQPAGVRRAAQSEGGQAVSGSARTATDEANPSTSPLPRVDQLTDGQTLYGYGSGSGSTAVKDARQRETRREHDGVDDGRGRSLAGPAGDGLDDGASPAVQGRGEGPGQHEDGEREIDESSAPDTTGPDGATQRVQDGTRPEGRV</sequence>
<keyword evidence="4" id="KW-1133">Transmembrane helix</keyword>
<dbReference type="InterPro" id="IPR024188">
    <property type="entry name" value="GltB"/>
</dbReference>
<feature type="transmembrane region" description="Helical" evidence="4">
    <location>
        <begin position="30"/>
        <end position="48"/>
    </location>
</feature>
<feature type="domain" description="Glutamate synthase" evidence="5">
    <location>
        <begin position="155"/>
        <end position="471"/>
    </location>
</feature>
<dbReference type="PIRSF" id="PIRSF500060">
    <property type="entry name" value="UCP500060"/>
    <property type="match status" value="1"/>
</dbReference>
<accession>A0A7W7GPL3</accession>
<dbReference type="PIRSF" id="PIRSF006429">
    <property type="entry name" value="GOGAT_lg_2"/>
    <property type="match status" value="1"/>
</dbReference>
<dbReference type="InterPro" id="IPR013785">
    <property type="entry name" value="Aldolase_TIM"/>
</dbReference>
<dbReference type="EMBL" id="JACHNA010000001">
    <property type="protein sequence ID" value="MBB4735942.1"/>
    <property type="molecule type" value="Genomic_DNA"/>
</dbReference>
<dbReference type="AlphaFoldDB" id="A0A7W7GPL3"/>
<keyword evidence="4" id="KW-0812">Transmembrane</keyword>
<dbReference type="GO" id="GO:0006537">
    <property type="term" value="P:glutamate biosynthetic process"/>
    <property type="evidence" value="ECO:0007669"/>
    <property type="project" value="InterPro"/>
</dbReference>
<dbReference type="InterPro" id="IPR027283">
    <property type="entry name" value="YerD"/>
</dbReference>
<dbReference type="PANTHER" id="PTHR43819">
    <property type="entry name" value="ARCHAEAL-TYPE GLUTAMATE SYNTHASE [NADPH]"/>
    <property type="match status" value="1"/>
</dbReference>
<evidence type="ECO:0000313" key="7">
    <source>
        <dbReference type="Proteomes" id="UP000540191"/>
    </source>
</evidence>
<dbReference type="Pfam" id="PF01645">
    <property type="entry name" value="Glu_synthase"/>
    <property type="match status" value="1"/>
</dbReference>
<dbReference type="GO" id="GO:0015930">
    <property type="term" value="F:glutamate synthase activity"/>
    <property type="evidence" value="ECO:0007669"/>
    <property type="project" value="InterPro"/>
</dbReference>
<dbReference type="CDD" id="cd02808">
    <property type="entry name" value="GltS_FMN"/>
    <property type="match status" value="1"/>
</dbReference>
<proteinExistence type="inferred from homology"/>
<comment type="caution">
    <text evidence="6">The sequence shown here is derived from an EMBL/GenBank/DDBJ whole genome shotgun (WGS) entry which is preliminary data.</text>
</comment>
<dbReference type="InterPro" id="IPR002932">
    <property type="entry name" value="Glu_synthdom"/>
</dbReference>
<evidence type="ECO:0000256" key="4">
    <source>
        <dbReference type="SAM" id="Phobius"/>
    </source>
</evidence>
<feature type="compositionally biased region" description="Polar residues" evidence="3">
    <location>
        <begin position="563"/>
        <end position="580"/>
    </location>
</feature>